<proteinExistence type="predicted"/>
<comment type="caution">
    <text evidence="2">The sequence shown here is derived from an EMBL/GenBank/DDBJ whole genome shotgun (WGS) entry which is preliminary data.</text>
</comment>
<protein>
    <submittedName>
        <fullName evidence="2">Uncharacterized protein</fullName>
    </submittedName>
</protein>
<evidence type="ECO:0000313" key="3">
    <source>
        <dbReference type="Proteomes" id="UP000033385"/>
    </source>
</evidence>
<feature type="transmembrane region" description="Helical" evidence="1">
    <location>
        <begin position="26"/>
        <end position="45"/>
    </location>
</feature>
<evidence type="ECO:0000256" key="1">
    <source>
        <dbReference type="SAM" id="Phobius"/>
    </source>
</evidence>
<keyword evidence="1" id="KW-0472">Membrane</keyword>
<keyword evidence="1" id="KW-1133">Transmembrane helix</keyword>
<dbReference type="AlphaFoldDB" id="A0A0F3NE69"/>
<sequence length="212" mass="24089">MHKRYTDSEQNHKVDFMVRDYGITKIKAAIVVILPLLCIFSIYLFGIENGYVSMVFNCLFTSAIVLVLLQKLSRYPKVIAAIEYQNMIFANALNHDTEFCLILNGQGNVVYSDARFNTRFQNFTQNGNLNLYNVLKLGNLSDKEISRFLGALKNKSPVRTYCSVSKKNTVSNFSLILDPIVNNPQVDINTEATFSLFLSPFQGPRTTSYLKQ</sequence>
<evidence type="ECO:0000313" key="2">
    <source>
        <dbReference type="EMBL" id="KJV66325.1"/>
    </source>
</evidence>
<dbReference type="PATRIC" id="fig|1359153.3.peg.1877"/>
<reference evidence="2 3" key="1">
    <citation type="submission" date="2015-01" db="EMBL/GenBank/DDBJ databases">
        <title>Genome Sequencing of Rickettsiales.</title>
        <authorList>
            <person name="Daugherty S.C."/>
            <person name="Su Q."/>
            <person name="Abolude K."/>
            <person name="Beier-Sexton M."/>
            <person name="Carlyon J.A."/>
            <person name="Carter R."/>
            <person name="Day N.P."/>
            <person name="Dumler S.J."/>
            <person name="Dyachenko V."/>
            <person name="Godinez A."/>
            <person name="Kurtti T.J."/>
            <person name="Lichay M."/>
            <person name="Mullins K.E."/>
            <person name="Ott S."/>
            <person name="Pappas-Brown V."/>
            <person name="Paris D.H."/>
            <person name="Patel P."/>
            <person name="Richards A.L."/>
            <person name="Sadzewicz L."/>
            <person name="Sears K."/>
            <person name="Seidman D."/>
            <person name="Sengamalay N."/>
            <person name="Stenos J."/>
            <person name="Tallon L.J."/>
            <person name="Vincent G."/>
            <person name="Fraser C.M."/>
            <person name="Munderloh U."/>
            <person name="Dunning-Hotopp J.C."/>
        </authorList>
    </citation>
    <scope>NUCLEOTIDE SEQUENCE [LARGE SCALE GENOMIC DNA]</scope>
    <source>
        <strain evidence="2 3">ApNP</strain>
    </source>
</reference>
<keyword evidence="1" id="KW-0812">Transmembrane</keyword>
<organism evidence="2 3">
    <name type="scientific">Anaplasma phagocytophilum str. ApNP</name>
    <dbReference type="NCBI Taxonomy" id="1359153"/>
    <lineage>
        <taxon>Bacteria</taxon>
        <taxon>Pseudomonadati</taxon>
        <taxon>Pseudomonadota</taxon>
        <taxon>Alphaproteobacteria</taxon>
        <taxon>Rickettsiales</taxon>
        <taxon>Anaplasmataceae</taxon>
        <taxon>Anaplasma</taxon>
        <taxon>phagocytophilum group</taxon>
    </lineage>
</organism>
<name>A0A0F3NE69_ANAPH</name>
<accession>A0A0F3NE69</accession>
<feature type="transmembrane region" description="Helical" evidence="1">
    <location>
        <begin position="51"/>
        <end position="69"/>
    </location>
</feature>
<dbReference type="Proteomes" id="UP000033385">
    <property type="component" value="Unassembled WGS sequence"/>
</dbReference>
<gene>
    <name evidence="2" type="ORF">APHNP_1831</name>
</gene>
<dbReference type="EMBL" id="LANW01000001">
    <property type="protein sequence ID" value="KJV66325.1"/>
    <property type="molecule type" value="Genomic_DNA"/>
</dbReference>